<accession>A0A090Y9I5</accession>
<reference evidence="3 5" key="2">
    <citation type="submission" date="2018-08" db="EMBL/GenBank/DDBJ databases">
        <title>Bacillus clarus sp. nov. strain PS00077A.</title>
        <authorList>
            <person name="Mendez Acevedo M."/>
            <person name="Carroll L."/>
            <person name="Mukherjee M."/>
            <person name="Wiedmann M."/>
            <person name="Kovac J."/>
        </authorList>
    </citation>
    <scope>NUCLEOTIDE SEQUENCE [LARGE SCALE GENOMIC DNA]</scope>
    <source>
        <strain evidence="3 5">PS00077A</strain>
    </source>
</reference>
<keyword evidence="1" id="KW-0812">Transmembrane</keyword>
<gene>
    <name evidence="3" type="ORF">D0U04_21615</name>
    <name evidence="2" type="ORF">DJ93_6023</name>
</gene>
<evidence type="ECO:0000256" key="1">
    <source>
        <dbReference type="SAM" id="Phobius"/>
    </source>
</evidence>
<evidence type="ECO:0000313" key="2">
    <source>
        <dbReference type="EMBL" id="KFM94866.1"/>
    </source>
</evidence>
<sequence>MNLYENNHKKIYFYKMIKNLCILLVLYTLAIIDYPSSFKENIFFNILLILLLVNSIVFFINFLKNAYRHAIEISRE</sequence>
<protein>
    <submittedName>
        <fullName evidence="2">Putative membrane protein</fullName>
    </submittedName>
</protein>
<evidence type="ECO:0000313" key="3">
    <source>
        <dbReference type="EMBL" id="RFT64480.1"/>
    </source>
</evidence>
<comment type="caution">
    <text evidence="2">The sequence shown here is derived from an EMBL/GenBank/DDBJ whole genome shotgun (WGS) entry which is preliminary data.</text>
</comment>
<feature type="transmembrane region" description="Helical" evidence="1">
    <location>
        <begin position="42"/>
        <end position="63"/>
    </location>
</feature>
<organism evidence="2 4">
    <name type="scientific">Bacillus clarus</name>
    <dbReference type="NCBI Taxonomy" id="2338372"/>
    <lineage>
        <taxon>Bacteria</taxon>
        <taxon>Bacillati</taxon>
        <taxon>Bacillota</taxon>
        <taxon>Bacilli</taxon>
        <taxon>Bacillales</taxon>
        <taxon>Bacillaceae</taxon>
        <taxon>Bacillus</taxon>
        <taxon>Bacillus cereus group</taxon>
    </lineage>
</organism>
<keyword evidence="5" id="KW-1185">Reference proteome</keyword>
<evidence type="ECO:0000313" key="4">
    <source>
        <dbReference type="Proteomes" id="UP000029389"/>
    </source>
</evidence>
<dbReference type="EMBL" id="QVOD01000034">
    <property type="protein sequence ID" value="RFT64480.1"/>
    <property type="molecule type" value="Genomic_DNA"/>
</dbReference>
<dbReference type="Proteomes" id="UP000029389">
    <property type="component" value="Unassembled WGS sequence"/>
</dbReference>
<name>A0A090Y9I5_9BACI</name>
<dbReference type="AlphaFoldDB" id="A0A090Y9I5"/>
<keyword evidence="1" id="KW-1133">Transmembrane helix</keyword>
<feature type="transmembrane region" description="Helical" evidence="1">
    <location>
        <begin position="12"/>
        <end position="30"/>
    </location>
</feature>
<evidence type="ECO:0000313" key="5">
    <source>
        <dbReference type="Proteomes" id="UP000264294"/>
    </source>
</evidence>
<proteinExistence type="predicted"/>
<dbReference type="EMBL" id="JMQC01000012">
    <property type="protein sequence ID" value="KFM94866.1"/>
    <property type="molecule type" value="Genomic_DNA"/>
</dbReference>
<dbReference type="Proteomes" id="UP000264294">
    <property type="component" value="Unassembled WGS sequence"/>
</dbReference>
<reference evidence="2 4" key="1">
    <citation type="submission" date="2014-04" db="EMBL/GenBank/DDBJ databases">
        <authorList>
            <person name="Bishop-Lilly K.A."/>
            <person name="Broomall S.M."/>
            <person name="Chain P.S."/>
            <person name="Chertkov O."/>
            <person name="Coyne S.R."/>
            <person name="Daligault H.E."/>
            <person name="Davenport K.W."/>
            <person name="Erkkila T."/>
            <person name="Frey K.G."/>
            <person name="Gibbons H.S."/>
            <person name="Gu W."/>
            <person name="Jaissle J."/>
            <person name="Johnson S.L."/>
            <person name="Koroleva G.I."/>
            <person name="Ladner J.T."/>
            <person name="Lo C.-C."/>
            <person name="Minogue T.D."/>
            <person name="Munk C."/>
            <person name="Palacios G.F."/>
            <person name="Redden C.L."/>
            <person name="Rosenzweig C.N."/>
            <person name="Scholz M.B."/>
            <person name="Teshima H."/>
            <person name="Xu Y."/>
        </authorList>
    </citation>
    <scope>NUCLEOTIDE SEQUENCE [LARGE SCALE GENOMIC DNA]</scope>
    <source>
        <strain evidence="2 4">BHP</strain>
    </source>
</reference>
<keyword evidence="1" id="KW-0472">Membrane</keyword>